<gene>
    <name evidence="1" type="ORF">DFQ00_102139</name>
    <name evidence="2" type="ORF">HUB98_05020</name>
</gene>
<evidence type="ECO:0000313" key="2">
    <source>
        <dbReference type="EMBL" id="QKS55744.1"/>
    </source>
</evidence>
<sequence>MKYTPAVLTDEHVHRIQEMEQHLSTVIGKELVLIAYSGQPELLDEIKDAEQEHIIIPRV</sequence>
<evidence type="ECO:0000313" key="3">
    <source>
        <dbReference type="Proteomes" id="UP000247790"/>
    </source>
</evidence>
<organism evidence="1 3">
    <name type="scientific">Paenibacillus barcinonensis</name>
    <dbReference type="NCBI Taxonomy" id="198119"/>
    <lineage>
        <taxon>Bacteria</taxon>
        <taxon>Bacillati</taxon>
        <taxon>Bacillota</taxon>
        <taxon>Bacilli</taxon>
        <taxon>Bacillales</taxon>
        <taxon>Paenibacillaceae</taxon>
        <taxon>Paenibacillus</taxon>
    </lineage>
</organism>
<evidence type="ECO:0000313" key="1">
    <source>
        <dbReference type="EMBL" id="PYE51346.1"/>
    </source>
</evidence>
<dbReference type="Proteomes" id="UP000509327">
    <property type="component" value="Chromosome"/>
</dbReference>
<dbReference type="AlphaFoldDB" id="A0A2V4VVM1"/>
<dbReference type="EMBL" id="QJSW01000002">
    <property type="protein sequence ID" value="PYE51346.1"/>
    <property type="molecule type" value="Genomic_DNA"/>
</dbReference>
<dbReference type="Proteomes" id="UP000247790">
    <property type="component" value="Unassembled WGS sequence"/>
</dbReference>
<protein>
    <submittedName>
        <fullName evidence="1">Uncharacterized protein</fullName>
    </submittedName>
</protein>
<keyword evidence="4" id="KW-1185">Reference proteome</keyword>
<reference evidence="2 4" key="2">
    <citation type="submission" date="2020-06" db="EMBL/GenBank/DDBJ databases">
        <title>Complete genome of Paenibacillus barcinonensis KACC11450.</title>
        <authorList>
            <person name="Kim M."/>
            <person name="Park Y.-J."/>
            <person name="Shin J.-H."/>
        </authorList>
    </citation>
    <scope>NUCLEOTIDE SEQUENCE [LARGE SCALE GENOMIC DNA]</scope>
    <source>
        <strain evidence="2 4">KACC11450</strain>
    </source>
</reference>
<dbReference type="EMBL" id="CP054614">
    <property type="protein sequence ID" value="QKS55744.1"/>
    <property type="molecule type" value="Genomic_DNA"/>
</dbReference>
<dbReference type="RefSeq" id="WP_110894331.1">
    <property type="nucleotide sequence ID" value="NZ_CP054614.1"/>
</dbReference>
<reference evidence="1 3" key="1">
    <citation type="submission" date="2018-06" db="EMBL/GenBank/DDBJ databases">
        <title>Genomic Encyclopedia of Type Strains, Phase III (KMG-III): the genomes of soil and plant-associated and newly described type strains.</title>
        <authorList>
            <person name="Whitman W."/>
        </authorList>
    </citation>
    <scope>NUCLEOTIDE SEQUENCE [LARGE SCALE GENOMIC DNA]</scope>
    <source>
        <strain evidence="1 3">CECT 7022</strain>
    </source>
</reference>
<proteinExistence type="predicted"/>
<accession>A0A2V4VVM1</accession>
<dbReference type="OrthoDB" id="2660144at2"/>
<evidence type="ECO:0000313" key="4">
    <source>
        <dbReference type="Proteomes" id="UP000509327"/>
    </source>
</evidence>
<name>A0A2V4VVM1_PAEBA</name>